<accession>A0A9D1NT78</accession>
<evidence type="ECO:0000313" key="1">
    <source>
        <dbReference type="EMBL" id="HIV12529.1"/>
    </source>
</evidence>
<dbReference type="GO" id="GO:0016787">
    <property type="term" value="F:hydrolase activity"/>
    <property type="evidence" value="ECO:0007669"/>
    <property type="project" value="UniProtKB-KW"/>
</dbReference>
<dbReference type="Proteomes" id="UP000886723">
    <property type="component" value="Unassembled WGS sequence"/>
</dbReference>
<reference evidence="1" key="1">
    <citation type="submission" date="2020-10" db="EMBL/GenBank/DDBJ databases">
        <authorList>
            <person name="Gilroy R."/>
        </authorList>
    </citation>
    <scope>NUCLEOTIDE SEQUENCE</scope>
    <source>
        <strain evidence="1">ChiBcec2-4451</strain>
    </source>
</reference>
<dbReference type="InterPro" id="IPR050583">
    <property type="entry name" value="Mycobacterial_A85_antigen"/>
</dbReference>
<dbReference type="PANTHER" id="PTHR48098">
    <property type="entry name" value="ENTEROCHELIN ESTERASE-RELATED"/>
    <property type="match status" value="1"/>
</dbReference>
<gene>
    <name evidence="1" type="ORF">IAA63_05240</name>
</gene>
<reference evidence="1" key="2">
    <citation type="journal article" date="2021" name="PeerJ">
        <title>Extensive microbial diversity within the chicken gut microbiome revealed by metagenomics and culture.</title>
        <authorList>
            <person name="Gilroy R."/>
            <person name="Ravi A."/>
            <person name="Getino M."/>
            <person name="Pursley I."/>
            <person name="Horton D.L."/>
            <person name="Alikhan N.F."/>
            <person name="Baker D."/>
            <person name="Gharbi K."/>
            <person name="Hall N."/>
            <person name="Watson M."/>
            <person name="Adriaenssens E.M."/>
            <person name="Foster-Nyarko E."/>
            <person name="Jarju S."/>
            <person name="Secka A."/>
            <person name="Antonio M."/>
            <person name="Oren A."/>
            <person name="Chaudhuri R.R."/>
            <person name="La Ragione R."/>
            <person name="Hildebrand F."/>
            <person name="Pallen M.J."/>
        </authorList>
    </citation>
    <scope>NUCLEOTIDE SEQUENCE</scope>
    <source>
        <strain evidence="1">ChiBcec2-4451</strain>
    </source>
</reference>
<dbReference type="AlphaFoldDB" id="A0A9D1NT78"/>
<organism evidence="1 2">
    <name type="scientific">Candidatus Pullilachnospira stercoravium</name>
    <dbReference type="NCBI Taxonomy" id="2840913"/>
    <lineage>
        <taxon>Bacteria</taxon>
        <taxon>Bacillati</taxon>
        <taxon>Bacillota</taxon>
        <taxon>Clostridia</taxon>
        <taxon>Lachnospirales</taxon>
        <taxon>Lachnospiraceae</taxon>
        <taxon>Lachnospiraceae incertae sedis</taxon>
        <taxon>Candidatus Pullilachnospira</taxon>
    </lineage>
</organism>
<dbReference type="EMBL" id="DVON01000113">
    <property type="protein sequence ID" value="HIV12529.1"/>
    <property type="molecule type" value="Genomic_DNA"/>
</dbReference>
<dbReference type="Pfam" id="PF00756">
    <property type="entry name" value="Esterase"/>
    <property type="match status" value="1"/>
</dbReference>
<dbReference type="InterPro" id="IPR000801">
    <property type="entry name" value="Esterase-like"/>
</dbReference>
<sequence length="246" mass="27600">MEYCQEIISGKRCHIFARGEQGPVIYWGIAAGSGSMAEKTVRMLADADGGDFLLAVYESKDWNRDFSPWPQAGVREGEHFEGGAPDMLAWLLEACIPYVEGRFSQKPAVRMAAGYSLAGLFALWAYLESGQFAGVASISGSLWYPGWTELLREKVKTANLSCRDGEDCIYLSLGRKEEKTRNPRMAAVGDATRATERIFREQASLKQLILEWNPGGHFTEPERRMARGLDWLLKTQVKKEEVQNDH</sequence>
<name>A0A9D1NT78_9FIRM</name>
<dbReference type="Gene3D" id="3.40.50.1820">
    <property type="entry name" value="alpha/beta hydrolase"/>
    <property type="match status" value="1"/>
</dbReference>
<dbReference type="InterPro" id="IPR029058">
    <property type="entry name" value="AB_hydrolase_fold"/>
</dbReference>
<protein>
    <submittedName>
        <fullName evidence="1">Alpha/beta hydrolase</fullName>
    </submittedName>
</protein>
<proteinExistence type="predicted"/>
<dbReference type="PANTHER" id="PTHR48098:SF6">
    <property type="entry name" value="FERRI-BACILLIBACTIN ESTERASE BESA"/>
    <property type="match status" value="1"/>
</dbReference>
<dbReference type="SUPFAM" id="SSF53474">
    <property type="entry name" value="alpha/beta-Hydrolases"/>
    <property type="match status" value="1"/>
</dbReference>
<keyword evidence="1" id="KW-0378">Hydrolase</keyword>
<evidence type="ECO:0000313" key="2">
    <source>
        <dbReference type="Proteomes" id="UP000886723"/>
    </source>
</evidence>
<comment type="caution">
    <text evidence="1">The sequence shown here is derived from an EMBL/GenBank/DDBJ whole genome shotgun (WGS) entry which is preliminary data.</text>
</comment>